<evidence type="ECO:0000313" key="10">
    <source>
        <dbReference type="EMBL" id="VDN33742.1"/>
    </source>
</evidence>
<dbReference type="InterPro" id="IPR036282">
    <property type="entry name" value="Glutathione-S-Trfase_C_sf"/>
</dbReference>
<comment type="subunit">
    <text evidence="4">Homodimer.</text>
</comment>
<dbReference type="InterPro" id="IPR010987">
    <property type="entry name" value="Glutathione-S-Trfase_C-like"/>
</dbReference>
<dbReference type="PANTHER" id="PTHR11571:SF222">
    <property type="entry name" value="GLUTATHIONE TRANSFERASE"/>
    <property type="match status" value="1"/>
</dbReference>
<comment type="function">
    <text evidence="1">GST isoenzymes appear to play a central role in the parasite detoxification system. Other functions are also suspected including a role in increasing the solubility of haematin in the parasite gut.</text>
</comment>
<dbReference type="PROSITE" id="PS50404">
    <property type="entry name" value="GST_NTER"/>
    <property type="match status" value="1"/>
</dbReference>
<dbReference type="EMBL" id="UYRU01084189">
    <property type="protein sequence ID" value="VDN33742.1"/>
    <property type="molecule type" value="Genomic_DNA"/>
</dbReference>
<dbReference type="PANTHER" id="PTHR11571">
    <property type="entry name" value="GLUTATHIONE S-TRANSFERASE"/>
    <property type="match status" value="1"/>
</dbReference>
<reference evidence="10 11" key="1">
    <citation type="submission" date="2018-11" db="EMBL/GenBank/DDBJ databases">
        <authorList>
            <consortium name="Pathogen Informatics"/>
        </authorList>
    </citation>
    <scope>NUCLEOTIDE SEQUENCE [LARGE SCALE GENOMIC DNA]</scope>
</reference>
<evidence type="ECO:0000256" key="7">
    <source>
        <dbReference type="ARBA" id="ARBA00047960"/>
    </source>
</evidence>
<evidence type="ECO:0000259" key="9">
    <source>
        <dbReference type="PROSITE" id="PS50405"/>
    </source>
</evidence>
<dbReference type="GO" id="GO:0006749">
    <property type="term" value="P:glutathione metabolic process"/>
    <property type="evidence" value="ECO:0007669"/>
    <property type="project" value="TreeGrafter"/>
</dbReference>
<evidence type="ECO:0000256" key="4">
    <source>
        <dbReference type="ARBA" id="ARBA00011738"/>
    </source>
</evidence>
<dbReference type="OrthoDB" id="4951845at2759"/>
<dbReference type="SUPFAM" id="SSF52833">
    <property type="entry name" value="Thioredoxin-like"/>
    <property type="match status" value="1"/>
</dbReference>
<comment type="catalytic activity">
    <reaction evidence="7">
        <text>RX + glutathione = an S-substituted glutathione + a halide anion + H(+)</text>
        <dbReference type="Rhea" id="RHEA:16437"/>
        <dbReference type="ChEBI" id="CHEBI:15378"/>
        <dbReference type="ChEBI" id="CHEBI:16042"/>
        <dbReference type="ChEBI" id="CHEBI:17792"/>
        <dbReference type="ChEBI" id="CHEBI:57925"/>
        <dbReference type="ChEBI" id="CHEBI:90779"/>
        <dbReference type="EC" id="2.5.1.18"/>
    </reaction>
</comment>
<dbReference type="Pfam" id="PF14497">
    <property type="entry name" value="GST_C_3"/>
    <property type="match status" value="1"/>
</dbReference>
<evidence type="ECO:0000256" key="5">
    <source>
        <dbReference type="ARBA" id="ARBA00012452"/>
    </source>
</evidence>
<dbReference type="InterPro" id="IPR004046">
    <property type="entry name" value="GST_C"/>
</dbReference>
<dbReference type="AlphaFoldDB" id="A0A3P7QPM4"/>
<comment type="similarity">
    <text evidence="3">Belongs to the GST superfamily. Mu family.</text>
</comment>
<evidence type="ECO:0000256" key="1">
    <source>
        <dbReference type="ARBA" id="ARBA00002446"/>
    </source>
</evidence>
<proteinExistence type="inferred from homology"/>
<dbReference type="EC" id="2.5.1.18" evidence="5"/>
<evidence type="ECO:0000259" key="8">
    <source>
        <dbReference type="PROSITE" id="PS50404"/>
    </source>
</evidence>
<evidence type="ECO:0000256" key="2">
    <source>
        <dbReference type="ARBA" id="ARBA00003701"/>
    </source>
</evidence>
<evidence type="ECO:0000256" key="3">
    <source>
        <dbReference type="ARBA" id="ARBA00005861"/>
    </source>
</evidence>
<evidence type="ECO:0000256" key="6">
    <source>
        <dbReference type="ARBA" id="ARBA00022679"/>
    </source>
</evidence>
<evidence type="ECO:0000313" key="11">
    <source>
        <dbReference type="Proteomes" id="UP000281553"/>
    </source>
</evidence>
<comment type="function">
    <text evidence="2">Conjugation of reduced glutathione to a wide number of exogenous and endogenous hydrophobic electrophiles.</text>
</comment>
<dbReference type="PROSITE" id="PS50405">
    <property type="entry name" value="GST_CTER"/>
    <property type="match status" value="1"/>
</dbReference>
<dbReference type="FunFam" id="1.20.1050.10:FF:000003">
    <property type="entry name" value="Glutathione S-transferase 2"/>
    <property type="match status" value="1"/>
</dbReference>
<name>A0A3P7QPM4_DIBLA</name>
<feature type="domain" description="GST C-terminal" evidence="9">
    <location>
        <begin position="63"/>
        <end position="181"/>
    </location>
</feature>
<gene>
    <name evidence="10" type="ORF">DILT_LOCUS16320</name>
</gene>
<feature type="domain" description="GST N-terminal" evidence="8">
    <location>
        <begin position="2"/>
        <end position="88"/>
    </location>
</feature>
<protein>
    <recommendedName>
        <fullName evidence="5">glutathione transferase</fullName>
        <ecNumber evidence="5">2.5.1.18</ecNumber>
    </recommendedName>
</protein>
<dbReference type="SUPFAM" id="SSF47616">
    <property type="entry name" value="GST C-terminal domain-like"/>
    <property type="match status" value="1"/>
</dbReference>
<keyword evidence="11" id="KW-1185">Reference proteome</keyword>
<dbReference type="InterPro" id="IPR004045">
    <property type="entry name" value="Glutathione_S-Trfase_N"/>
</dbReference>
<organism evidence="10 11">
    <name type="scientific">Dibothriocephalus latus</name>
    <name type="common">Fish tapeworm</name>
    <name type="synonym">Diphyllobothrium latum</name>
    <dbReference type="NCBI Taxonomy" id="60516"/>
    <lineage>
        <taxon>Eukaryota</taxon>
        <taxon>Metazoa</taxon>
        <taxon>Spiralia</taxon>
        <taxon>Lophotrochozoa</taxon>
        <taxon>Platyhelminthes</taxon>
        <taxon>Cestoda</taxon>
        <taxon>Eucestoda</taxon>
        <taxon>Diphyllobothriidea</taxon>
        <taxon>Diphyllobothriidae</taxon>
        <taxon>Dibothriocephalus</taxon>
    </lineage>
</organism>
<dbReference type="InterPro" id="IPR050213">
    <property type="entry name" value="GST_superfamily"/>
</dbReference>
<dbReference type="GO" id="GO:0004364">
    <property type="term" value="F:glutathione transferase activity"/>
    <property type="evidence" value="ECO:0007669"/>
    <property type="project" value="UniProtKB-EC"/>
</dbReference>
<dbReference type="Proteomes" id="UP000281553">
    <property type="component" value="Unassembled WGS sequence"/>
</dbReference>
<dbReference type="InterPro" id="IPR036249">
    <property type="entry name" value="Thioredoxin-like_sf"/>
</dbReference>
<dbReference type="Gene3D" id="1.20.1050.130">
    <property type="match status" value="2"/>
</dbReference>
<sequence>MAPLQFGYWALRGLGQPIRLLLEYVGEDYQEKRFQKGDMEEWKKLKYNLGIGFPNKHGLGGKGAKEQAKIAMAEAAIKDLRTTFGCIAYSPNYEKERPEFMPKYEKGIEDIANYLGNKKWLMGHSITYVDFLLYENLCVFQIFEPSTFKKHPNLKQYVERFEALPKIKTYLASKRFISWPLNGWSATFGGGDAPPK</sequence>
<keyword evidence="6" id="KW-0808">Transferase</keyword>
<accession>A0A3P7QPM4</accession>